<keyword evidence="1" id="KW-0812">Transmembrane</keyword>
<feature type="transmembrane region" description="Helical" evidence="1">
    <location>
        <begin position="61"/>
        <end position="82"/>
    </location>
</feature>
<gene>
    <name evidence="2" type="ORF">J1N35_015212</name>
</gene>
<dbReference type="Proteomes" id="UP000828251">
    <property type="component" value="Unassembled WGS sequence"/>
</dbReference>
<accession>A0A9D3VXH3</accession>
<comment type="caution">
    <text evidence="2">The sequence shown here is derived from an EMBL/GenBank/DDBJ whole genome shotgun (WGS) entry which is preliminary data.</text>
</comment>
<organism evidence="2 3">
    <name type="scientific">Gossypium stocksii</name>
    <dbReference type="NCBI Taxonomy" id="47602"/>
    <lineage>
        <taxon>Eukaryota</taxon>
        <taxon>Viridiplantae</taxon>
        <taxon>Streptophyta</taxon>
        <taxon>Embryophyta</taxon>
        <taxon>Tracheophyta</taxon>
        <taxon>Spermatophyta</taxon>
        <taxon>Magnoliopsida</taxon>
        <taxon>eudicotyledons</taxon>
        <taxon>Gunneridae</taxon>
        <taxon>Pentapetalae</taxon>
        <taxon>rosids</taxon>
        <taxon>malvids</taxon>
        <taxon>Malvales</taxon>
        <taxon>Malvaceae</taxon>
        <taxon>Malvoideae</taxon>
        <taxon>Gossypium</taxon>
    </lineage>
</organism>
<dbReference type="EMBL" id="JAIQCV010000005">
    <property type="protein sequence ID" value="KAH1098291.1"/>
    <property type="molecule type" value="Genomic_DNA"/>
</dbReference>
<keyword evidence="1" id="KW-1133">Transmembrane helix</keyword>
<dbReference type="AlphaFoldDB" id="A0A9D3VXH3"/>
<reference evidence="2 3" key="1">
    <citation type="journal article" date="2021" name="Plant Biotechnol. J.">
        <title>Multi-omics assisted identification of the key and species-specific regulatory components of drought-tolerant mechanisms in Gossypium stocksii.</title>
        <authorList>
            <person name="Yu D."/>
            <person name="Ke L."/>
            <person name="Zhang D."/>
            <person name="Wu Y."/>
            <person name="Sun Y."/>
            <person name="Mei J."/>
            <person name="Sun J."/>
            <person name="Sun Y."/>
        </authorList>
    </citation>
    <scope>NUCLEOTIDE SEQUENCE [LARGE SCALE GENOMIC DNA]</scope>
    <source>
        <strain evidence="3">cv. E1</strain>
        <tissue evidence="2">Leaf</tissue>
    </source>
</reference>
<sequence>MNKYMVSHRSTVDKRWELSEISDVLVLLVASACNRVQWVAIVQNIPLEKVLMQRMTVRDMVLVQNNLVLNVLMQGMVVRALMLV</sequence>
<keyword evidence="1" id="KW-0472">Membrane</keyword>
<keyword evidence="3" id="KW-1185">Reference proteome</keyword>
<evidence type="ECO:0000313" key="3">
    <source>
        <dbReference type="Proteomes" id="UP000828251"/>
    </source>
</evidence>
<protein>
    <submittedName>
        <fullName evidence="2">Uncharacterized protein</fullName>
    </submittedName>
</protein>
<proteinExistence type="predicted"/>
<evidence type="ECO:0000313" key="2">
    <source>
        <dbReference type="EMBL" id="KAH1098291.1"/>
    </source>
</evidence>
<evidence type="ECO:0000256" key="1">
    <source>
        <dbReference type="SAM" id="Phobius"/>
    </source>
</evidence>
<name>A0A9D3VXH3_9ROSI</name>